<evidence type="ECO:0000313" key="1">
    <source>
        <dbReference type="EMBL" id="KAI3746964.1"/>
    </source>
</evidence>
<name>A0ACB9DJX2_ARCLA</name>
<dbReference type="Proteomes" id="UP001055879">
    <property type="component" value="Linkage Group LG03"/>
</dbReference>
<evidence type="ECO:0000313" key="2">
    <source>
        <dbReference type="Proteomes" id="UP001055879"/>
    </source>
</evidence>
<proteinExistence type="predicted"/>
<accession>A0ACB9DJX2</accession>
<gene>
    <name evidence="1" type="ORF">L6452_09406</name>
</gene>
<sequence length="155" mass="16790">MSFLHRRIVFLDVEIGVCCCCSAGPASNSDQGKNLESATDVLLKRVVECTMHHAPLIVGRVRDGKRSQSLSRSKWNVIVLTKNPKTKPHPPQHATTRASIIHPKIIHETDSGSGSNLLDPPPNGGLIKIFLSAFAFFAAAMLIPHPLDLSPSPLV</sequence>
<dbReference type="EMBL" id="CM042049">
    <property type="protein sequence ID" value="KAI3746964.1"/>
    <property type="molecule type" value="Genomic_DNA"/>
</dbReference>
<organism evidence="1 2">
    <name type="scientific">Arctium lappa</name>
    <name type="common">Greater burdock</name>
    <name type="synonym">Lappa major</name>
    <dbReference type="NCBI Taxonomy" id="4217"/>
    <lineage>
        <taxon>Eukaryota</taxon>
        <taxon>Viridiplantae</taxon>
        <taxon>Streptophyta</taxon>
        <taxon>Embryophyta</taxon>
        <taxon>Tracheophyta</taxon>
        <taxon>Spermatophyta</taxon>
        <taxon>Magnoliopsida</taxon>
        <taxon>eudicotyledons</taxon>
        <taxon>Gunneridae</taxon>
        <taxon>Pentapetalae</taxon>
        <taxon>asterids</taxon>
        <taxon>campanulids</taxon>
        <taxon>Asterales</taxon>
        <taxon>Asteraceae</taxon>
        <taxon>Carduoideae</taxon>
        <taxon>Cardueae</taxon>
        <taxon>Arctiinae</taxon>
        <taxon>Arctium</taxon>
    </lineage>
</organism>
<reference evidence="2" key="1">
    <citation type="journal article" date="2022" name="Mol. Ecol. Resour.">
        <title>The genomes of chicory, endive, great burdock and yacon provide insights into Asteraceae palaeo-polyploidization history and plant inulin production.</title>
        <authorList>
            <person name="Fan W."/>
            <person name="Wang S."/>
            <person name="Wang H."/>
            <person name="Wang A."/>
            <person name="Jiang F."/>
            <person name="Liu H."/>
            <person name="Zhao H."/>
            <person name="Xu D."/>
            <person name="Zhang Y."/>
        </authorList>
    </citation>
    <scope>NUCLEOTIDE SEQUENCE [LARGE SCALE GENOMIC DNA]</scope>
    <source>
        <strain evidence="2">cv. Niubang</strain>
    </source>
</reference>
<comment type="caution">
    <text evidence="1">The sequence shown here is derived from an EMBL/GenBank/DDBJ whole genome shotgun (WGS) entry which is preliminary data.</text>
</comment>
<protein>
    <submittedName>
        <fullName evidence="1">Uncharacterized protein</fullName>
    </submittedName>
</protein>
<reference evidence="1 2" key="2">
    <citation type="journal article" date="2022" name="Mol. Ecol. Resour.">
        <title>The genomes of chicory, endive, great burdock and yacon provide insights into Asteraceae paleo-polyploidization history and plant inulin production.</title>
        <authorList>
            <person name="Fan W."/>
            <person name="Wang S."/>
            <person name="Wang H."/>
            <person name="Wang A."/>
            <person name="Jiang F."/>
            <person name="Liu H."/>
            <person name="Zhao H."/>
            <person name="Xu D."/>
            <person name="Zhang Y."/>
        </authorList>
    </citation>
    <scope>NUCLEOTIDE SEQUENCE [LARGE SCALE GENOMIC DNA]</scope>
    <source>
        <strain evidence="2">cv. Niubang</strain>
    </source>
</reference>
<keyword evidence="2" id="KW-1185">Reference proteome</keyword>